<evidence type="ECO:0000313" key="2">
    <source>
        <dbReference type="EMBL" id="CCD67049.1"/>
    </source>
</evidence>
<dbReference type="Bgee" id="WBGene00016521">
    <property type="expression patterns" value="Expressed in adult organism and 1 other cell type or tissue"/>
</dbReference>
<dbReference type="GeneID" id="183322"/>
<dbReference type="PROSITE" id="PS50181">
    <property type="entry name" value="FBOX"/>
    <property type="match status" value="1"/>
</dbReference>
<proteinExistence type="predicted"/>
<dbReference type="InterPro" id="IPR040161">
    <property type="entry name" value="FB224"/>
</dbReference>
<dbReference type="PANTHER" id="PTHR23015:SF4">
    <property type="entry name" value="DUF38 DOMAIN-CONTAINING PROTEIN-RELATED"/>
    <property type="match status" value="1"/>
</dbReference>
<dbReference type="SMART" id="SM00256">
    <property type="entry name" value="FBOX"/>
    <property type="match status" value="1"/>
</dbReference>
<dbReference type="EMBL" id="BX284603">
    <property type="protein sequence ID" value="CCD67049.1"/>
    <property type="molecule type" value="Genomic_DNA"/>
</dbReference>
<dbReference type="SUPFAM" id="SSF81383">
    <property type="entry name" value="F-box domain"/>
    <property type="match status" value="1"/>
</dbReference>
<protein>
    <submittedName>
        <fullName evidence="2">F-box domain-containing protein</fullName>
    </submittedName>
</protein>
<dbReference type="SMR" id="Q9N5W9"/>
<dbReference type="CTD" id="183322"/>
<dbReference type="CDD" id="cd22150">
    <property type="entry name" value="F-box_CeFBXA-like"/>
    <property type="match status" value="1"/>
</dbReference>
<dbReference type="AGR" id="WB:WBGene00016521"/>
<dbReference type="FunCoup" id="Q9N5W9">
    <property type="interactions" value="4"/>
</dbReference>
<dbReference type="InParanoid" id="Q9N5W9"/>
<dbReference type="RefSeq" id="NP_497516.2">
    <property type="nucleotide sequence ID" value="NM_065115.4"/>
</dbReference>
<name>Q9N5W9_CAEEL</name>
<sequence length="302" mass="35424">MLLNLPLDVVNLVLEKMEPKDLLRSRKVCRTLRTTVDKFGVSFWKISCHVCKDLIYIAFDYDSCQYVSAANNYGFPTDDEQKRYYGEDFVEIAFQDLKIVLKHVSRLCFTNDDSIDNTTCFINLLKSEECIKAQEIEFTRIPFNAVVSILPIFDSQALDYMVLLFAKSDPIEQFERITYLDQWKNAKNLRLYVSKLETSMLNMFHFENFSIGKMSNFPVEMAVKIRDDLITKSTFHSCSIEFDTSNSNPIDIAKTFKPEYNGGNKFNFEYSNNLYKFRIKYDFALFILKLRPSHETYSHIFD</sequence>
<dbReference type="InterPro" id="IPR001810">
    <property type="entry name" value="F-box_dom"/>
</dbReference>
<keyword evidence="3" id="KW-1185">Reference proteome</keyword>
<dbReference type="HOGENOM" id="CLU_030831_3_1_1"/>
<evidence type="ECO:0000259" key="1">
    <source>
        <dbReference type="PROSITE" id="PS50181"/>
    </source>
</evidence>
<dbReference type="AlphaFoldDB" id="Q9N5W9"/>
<dbReference type="PhylomeDB" id="Q9N5W9"/>
<dbReference type="InterPro" id="IPR036047">
    <property type="entry name" value="F-box-like_dom_sf"/>
</dbReference>
<reference evidence="2 3" key="1">
    <citation type="journal article" date="1998" name="Science">
        <title>Genome sequence of the nematode C. elegans: a platform for investigating biology.</title>
        <authorList>
            <consortium name="The C. elegans sequencing consortium"/>
            <person name="Sulson J.E."/>
            <person name="Waterston R."/>
        </authorList>
    </citation>
    <scope>NUCLEOTIDE SEQUENCE [LARGE SCALE GENOMIC DNA]</scope>
    <source>
        <strain evidence="2 3">Bristol N2</strain>
    </source>
</reference>
<dbReference type="Pfam" id="PF00646">
    <property type="entry name" value="F-box"/>
    <property type="match status" value="1"/>
</dbReference>
<organism evidence="2 3">
    <name type="scientific">Caenorhabditis elegans</name>
    <dbReference type="NCBI Taxonomy" id="6239"/>
    <lineage>
        <taxon>Eukaryota</taxon>
        <taxon>Metazoa</taxon>
        <taxon>Ecdysozoa</taxon>
        <taxon>Nematoda</taxon>
        <taxon>Chromadorea</taxon>
        <taxon>Rhabditida</taxon>
        <taxon>Rhabditina</taxon>
        <taxon>Rhabditomorpha</taxon>
        <taxon>Rhabditoidea</taxon>
        <taxon>Rhabditidae</taxon>
        <taxon>Peloderinae</taxon>
        <taxon>Caenorhabditis</taxon>
    </lineage>
</organism>
<gene>
    <name evidence="2 4" type="primary">fbxa-62</name>
    <name evidence="4" type="ORF">C39B5.3</name>
    <name evidence="2" type="ORF">CELE_C39B5.3</name>
</gene>
<feature type="domain" description="F-box" evidence="1">
    <location>
        <begin position="1"/>
        <end position="47"/>
    </location>
</feature>
<dbReference type="KEGG" id="cel:CELE_C39B5.3"/>
<evidence type="ECO:0000313" key="4">
    <source>
        <dbReference type="WormBase" id="C39B5.3"/>
    </source>
</evidence>
<dbReference type="UCSC" id="C39B5.3">
    <property type="organism name" value="c. elegans"/>
</dbReference>
<evidence type="ECO:0000313" key="3">
    <source>
        <dbReference type="Proteomes" id="UP000001940"/>
    </source>
</evidence>
<dbReference type="PaxDb" id="6239-C39B5.3"/>
<dbReference type="WormBase" id="C39B5.3">
    <property type="protein sequence ID" value="CE39334"/>
    <property type="gene ID" value="WBGene00016521"/>
    <property type="gene designation" value="fbxa-62"/>
</dbReference>
<accession>Q9N5W9</accession>
<dbReference type="Proteomes" id="UP000001940">
    <property type="component" value="Chromosome III"/>
</dbReference>
<dbReference type="PANTHER" id="PTHR23015">
    <property type="entry name" value="UNCHARACTERIZED C.ELEGANS PROTEIN"/>
    <property type="match status" value="1"/>
</dbReference>
<dbReference type="Pfam" id="PF01827">
    <property type="entry name" value="FTH"/>
    <property type="match status" value="1"/>
</dbReference>
<dbReference type="InterPro" id="IPR002900">
    <property type="entry name" value="DUF38/FTH_CAE_spp"/>
</dbReference>